<dbReference type="InterPro" id="IPR019861">
    <property type="entry name" value="PorP/SprF_Bacteroidetes"/>
</dbReference>
<dbReference type="InterPro" id="IPR036680">
    <property type="entry name" value="SPOR-like_sf"/>
</dbReference>
<evidence type="ECO:0000259" key="3">
    <source>
        <dbReference type="PROSITE" id="PS51724"/>
    </source>
</evidence>
<feature type="region of interest" description="Disordered" evidence="1">
    <location>
        <begin position="330"/>
        <end position="350"/>
    </location>
</feature>
<organism evidence="4 5">
    <name type="scientific">Marivirga tractuosa (strain ATCC 23168 / DSM 4126 / NBRC 15989 / NCIMB 1408 / VKM B-1430 / H-43)</name>
    <name type="common">Microscilla tractuosa</name>
    <name type="synonym">Flexibacter tractuosus</name>
    <dbReference type="NCBI Taxonomy" id="643867"/>
    <lineage>
        <taxon>Bacteria</taxon>
        <taxon>Pseudomonadati</taxon>
        <taxon>Bacteroidota</taxon>
        <taxon>Cytophagia</taxon>
        <taxon>Cytophagales</taxon>
        <taxon>Marivirgaceae</taxon>
        <taxon>Marivirga</taxon>
    </lineage>
</organism>
<dbReference type="PROSITE" id="PS51724">
    <property type="entry name" value="SPOR"/>
    <property type="match status" value="1"/>
</dbReference>
<dbReference type="STRING" id="643867.Ftrac_3148"/>
<dbReference type="SUPFAM" id="SSF110997">
    <property type="entry name" value="Sporulation related repeat"/>
    <property type="match status" value="1"/>
</dbReference>
<dbReference type="HOGENOM" id="CLU_632837_0_0_10"/>
<feature type="domain" description="SPOR" evidence="3">
    <location>
        <begin position="351"/>
        <end position="429"/>
    </location>
</feature>
<dbReference type="Pfam" id="PF11751">
    <property type="entry name" value="PorP_SprF"/>
    <property type="match status" value="1"/>
</dbReference>
<feature type="signal peptide" evidence="2">
    <location>
        <begin position="1"/>
        <end position="20"/>
    </location>
</feature>
<dbReference type="OrthoDB" id="1114455at2"/>
<dbReference type="GO" id="GO:0042834">
    <property type="term" value="F:peptidoglycan binding"/>
    <property type="evidence" value="ECO:0007669"/>
    <property type="project" value="InterPro"/>
</dbReference>
<proteinExistence type="predicted"/>
<dbReference type="EMBL" id="CP002349">
    <property type="protein sequence ID" value="ADR23123.1"/>
    <property type="molecule type" value="Genomic_DNA"/>
</dbReference>
<keyword evidence="5" id="KW-1185">Reference proteome</keyword>
<evidence type="ECO:0000256" key="2">
    <source>
        <dbReference type="SAM" id="SignalP"/>
    </source>
</evidence>
<dbReference type="InterPro" id="IPR007730">
    <property type="entry name" value="SPOR-like_dom"/>
</dbReference>
<dbReference type="AlphaFoldDB" id="E4TUN0"/>
<accession>E4TUN0</accession>
<dbReference type="RefSeq" id="WP_013455265.1">
    <property type="nucleotide sequence ID" value="NC_014759.1"/>
</dbReference>
<dbReference type="NCBIfam" id="TIGR03519">
    <property type="entry name" value="T9SS_PorP_fam"/>
    <property type="match status" value="1"/>
</dbReference>
<evidence type="ECO:0000313" key="4">
    <source>
        <dbReference type="EMBL" id="ADR23123.1"/>
    </source>
</evidence>
<dbReference type="Proteomes" id="UP000008720">
    <property type="component" value="Chromosome"/>
</dbReference>
<protein>
    <submittedName>
        <fullName evidence="4">Membrane protein</fullName>
    </submittedName>
</protein>
<keyword evidence="2" id="KW-0732">Signal</keyword>
<sequence length="433" mass="49820">MLRYLFALFFLLSISDSLTVAQNMPVYNHFYSTPYLYNPAEAAAYSFRNVSLNHRQQWRGVEGAPVVTTLTFESPFDYKKYGLGVTLNNYNRGLLSTTDFLATYSYYVDITKTATVHFGISGGLTASSIDLSQISDLSDPAISTYLENNLQPISNVGLKLETASGINFGASLPSLFNPVYNNTQNFESFEFSPFGDITLMAYYKKRIDYKFVTRYNGRYKKRVRLENVYSPFQIYALYHYSELVGQRLELLSTLNFNELFWLGASYRLNYGMSGIVGFKMKQLEFSYAYEPSSKLVEGVANGSHEIQLKFVIGDKIKKLVERPKLKPLTRTEERAPRFSSQDVQHGGDENQVQQKKYYVVVKEFKDFNSADQLVKKLKKDEDITADIFFNQKNGIYYVYIYETFSRRDAYKDKKAAEELLNFKNIQVIVVDVN</sequence>
<feature type="chain" id="PRO_5003189924" evidence="2">
    <location>
        <begin position="21"/>
        <end position="433"/>
    </location>
</feature>
<reference evidence="4 5" key="1">
    <citation type="journal article" date="2011" name="Stand. Genomic Sci.">
        <title>Complete genome sequence of Marivirga tractuosa type strain (H-43).</title>
        <authorList>
            <person name="Pagani I."/>
            <person name="Chertkov O."/>
            <person name="Lapidus A."/>
            <person name="Lucas S."/>
            <person name="Del Rio T.G."/>
            <person name="Tice H."/>
            <person name="Copeland A."/>
            <person name="Cheng J.F."/>
            <person name="Nolan M."/>
            <person name="Saunders E."/>
            <person name="Pitluck S."/>
            <person name="Held B."/>
            <person name="Goodwin L."/>
            <person name="Liolios K."/>
            <person name="Ovchinikova G."/>
            <person name="Ivanova N."/>
            <person name="Mavromatis K."/>
            <person name="Pati A."/>
            <person name="Chen A."/>
            <person name="Palaniappan K."/>
            <person name="Land M."/>
            <person name="Hauser L."/>
            <person name="Jeffries C.D."/>
            <person name="Detter J.C."/>
            <person name="Han C."/>
            <person name="Tapia R."/>
            <person name="Ngatchou-Djao O.D."/>
            <person name="Rohde M."/>
            <person name="Goker M."/>
            <person name="Spring S."/>
            <person name="Sikorski J."/>
            <person name="Woyke T."/>
            <person name="Bristow J."/>
            <person name="Eisen J.A."/>
            <person name="Markowitz V."/>
            <person name="Hugenholtz P."/>
            <person name="Klenk H.P."/>
            <person name="Kyrpides N.C."/>
        </authorList>
    </citation>
    <scope>NUCLEOTIDE SEQUENCE [LARGE SCALE GENOMIC DNA]</scope>
    <source>
        <strain evidence="5">ATCC 23168 / DSM 4126 / NBRC 15989 / NCIMB 1408 / VKM B-1430 / H-43</strain>
    </source>
</reference>
<evidence type="ECO:0000256" key="1">
    <source>
        <dbReference type="SAM" id="MobiDB-lite"/>
    </source>
</evidence>
<gene>
    <name evidence="4" type="ordered locus">Ftrac_3148</name>
</gene>
<name>E4TUN0_MARTH</name>
<dbReference type="eggNOG" id="COG2885">
    <property type="taxonomic scope" value="Bacteria"/>
</dbReference>
<dbReference type="KEGG" id="mtt:Ftrac_3148"/>
<evidence type="ECO:0000313" key="5">
    <source>
        <dbReference type="Proteomes" id="UP000008720"/>
    </source>
</evidence>